<protein>
    <recommendedName>
        <fullName evidence="1">Putative antitoxin VapB45-like DNA-binding HTH domain-containing protein</fullName>
    </recommendedName>
</protein>
<dbReference type="Pfam" id="PF04255">
    <property type="entry name" value="DUF433"/>
    <property type="match status" value="1"/>
</dbReference>
<feature type="domain" description="Putative antitoxin VapB45-like DNA-binding HTH" evidence="1">
    <location>
        <begin position="11"/>
        <end position="90"/>
    </location>
</feature>
<dbReference type="Pfam" id="PF21321">
    <property type="entry name" value="HTH_66"/>
    <property type="match status" value="1"/>
</dbReference>
<dbReference type="InterPro" id="IPR007367">
    <property type="entry name" value="DUF433"/>
</dbReference>
<accession>A0ABP8GXJ9</accession>
<dbReference type="EMBL" id="BAABGJ010000003">
    <property type="protein sequence ID" value="GAA4331260.1"/>
    <property type="molecule type" value="Genomic_DNA"/>
</dbReference>
<dbReference type="RefSeq" id="WP_345535723.1">
    <property type="nucleotide sequence ID" value="NZ_BAABGJ010000003.1"/>
</dbReference>
<evidence type="ECO:0000313" key="2">
    <source>
        <dbReference type="EMBL" id="GAA4331260.1"/>
    </source>
</evidence>
<dbReference type="InterPro" id="IPR048708">
    <property type="entry name" value="VapB45-like_HTH"/>
</dbReference>
<evidence type="ECO:0000313" key="3">
    <source>
        <dbReference type="Proteomes" id="UP001500975"/>
    </source>
</evidence>
<organism evidence="2 3">
    <name type="scientific">Variovorax defluvii</name>
    <dbReference type="NCBI Taxonomy" id="913761"/>
    <lineage>
        <taxon>Bacteria</taxon>
        <taxon>Pseudomonadati</taxon>
        <taxon>Pseudomonadota</taxon>
        <taxon>Betaproteobacteria</taxon>
        <taxon>Burkholderiales</taxon>
        <taxon>Comamonadaceae</taxon>
        <taxon>Variovorax</taxon>
    </lineage>
</organism>
<keyword evidence="3" id="KW-1185">Reference proteome</keyword>
<dbReference type="Proteomes" id="UP001500975">
    <property type="component" value="Unassembled WGS sequence"/>
</dbReference>
<comment type="caution">
    <text evidence="2">The sequence shown here is derived from an EMBL/GenBank/DDBJ whole genome shotgun (WGS) entry which is preliminary data.</text>
</comment>
<proteinExistence type="predicted"/>
<sequence length="231" mass="25941">MAQSSLLDTGIYSLGQAARLIRAEPRAVRRWMCGYKRKHGEGHRHSAPLWKTQLEDAGFEQAAVGFRDLMELRLVRAFTEAGVSLHVIKATIEAARDTLHTDYPLTSRRFLTDGRKIFESAINEATGDETLTDVRARQIVFTHVIKPSLYAGIEYDGNVARMWFPPESKGIALDPSRQFGTPIVVDAGVPTDTLYEAYLAEGKDRRAVARQFDIDPKHVAAAVRYEERLRA</sequence>
<reference evidence="3" key="1">
    <citation type="journal article" date="2019" name="Int. J. Syst. Evol. Microbiol.">
        <title>The Global Catalogue of Microorganisms (GCM) 10K type strain sequencing project: providing services to taxonomists for standard genome sequencing and annotation.</title>
        <authorList>
            <consortium name="The Broad Institute Genomics Platform"/>
            <consortium name="The Broad Institute Genome Sequencing Center for Infectious Disease"/>
            <person name="Wu L."/>
            <person name="Ma J."/>
        </authorList>
    </citation>
    <scope>NUCLEOTIDE SEQUENCE [LARGE SCALE GENOMIC DNA]</scope>
    <source>
        <strain evidence="3">JCM 17804</strain>
    </source>
</reference>
<evidence type="ECO:0000259" key="1">
    <source>
        <dbReference type="Pfam" id="PF21321"/>
    </source>
</evidence>
<gene>
    <name evidence="2" type="ORF">GCM10023165_05400</name>
</gene>
<name>A0ABP8GXJ9_9BURK</name>